<dbReference type="InterPro" id="IPR036163">
    <property type="entry name" value="HMA_dom_sf"/>
</dbReference>
<dbReference type="InterPro" id="IPR027256">
    <property type="entry name" value="P-typ_ATPase_IB"/>
</dbReference>
<dbReference type="Gene3D" id="2.70.150.10">
    <property type="entry name" value="Calcium-transporting ATPase, cytoplasmic transduction domain A"/>
    <property type="match status" value="1"/>
</dbReference>
<dbReference type="GO" id="GO:0016020">
    <property type="term" value="C:membrane"/>
    <property type="evidence" value="ECO:0007669"/>
    <property type="project" value="UniProtKB-SubCell"/>
</dbReference>
<evidence type="ECO:0000256" key="4">
    <source>
        <dbReference type="ARBA" id="ARBA00022448"/>
    </source>
</evidence>
<keyword evidence="7" id="KW-0677">Repeat</keyword>
<dbReference type="InterPro" id="IPR023214">
    <property type="entry name" value="HAD_sf"/>
</dbReference>
<dbReference type="EC" id="7.2.2.8" evidence="3"/>
<keyword evidence="12 17" id="KW-1133">Transmembrane helix</keyword>
<dbReference type="SUPFAM" id="SSF81665">
    <property type="entry name" value="Calcium ATPase, transmembrane domain M"/>
    <property type="match status" value="1"/>
</dbReference>
<feature type="domain" description="HMA" evidence="18">
    <location>
        <begin position="314"/>
        <end position="380"/>
    </location>
</feature>
<dbReference type="InterPro" id="IPR036412">
    <property type="entry name" value="HAD-like_sf"/>
</dbReference>
<comment type="catalytic activity">
    <reaction evidence="16">
        <text>Cu(+)(in) + ATP + H2O = Cu(+)(out) + ADP + phosphate + H(+)</text>
        <dbReference type="Rhea" id="RHEA:25792"/>
        <dbReference type="ChEBI" id="CHEBI:15377"/>
        <dbReference type="ChEBI" id="CHEBI:15378"/>
        <dbReference type="ChEBI" id="CHEBI:30616"/>
        <dbReference type="ChEBI" id="CHEBI:43474"/>
        <dbReference type="ChEBI" id="CHEBI:49552"/>
        <dbReference type="ChEBI" id="CHEBI:456216"/>
        <dbReference type="EC" id="7.2.2.8"/>
    </reaction>
</comment>
<name>A0A5C7H0C5_9ROSI</name>
<dbReference type="SUPFAM" id="SSF56784">
    <property type="entry name" value="HAD-like"/>
    <property type="match status" value="1"/>
</dbReference>
<dbReference type="PROSITE" id="PS01047">
    <property type="entry name" value="HMA_1"/>
    <property type="match status" value="2"/>
</dbReference>
<evidence type="ECO:0000256" key="5">
    <source>
        <dbReference type="ARBA" id="ARBA00022692"/>
    </source>
</evidence>
<keyword evidence="13" id="KW-0186">Copper</keyword>
<dbReference type="SUPFAM" id="SSF81653">
    <property type="entry name" value="Calcium ATPase, transduction domain A"/>
    <property type="match status" value="1"/>
</dbReference>
<dbReference type="SUPFAM" id="SSF55008">
    <property type="entry name" value="HMA, heavy metal-associated domain"/>
    <property type="match status" value="3"/>
</dbReference>
<keyword evidence="15 17" id="KW-0472">Membrane</keyword>
<evidence type="ECO:0000256" key="14">
    <source>
        <dbReference type="ARBA" id="ARBA00023065"/>
    </source>
</evidence>
<evidence type="ECO:0000256" key="12">
    <source>
        <dbReference type="ARBA" id="ARBA00022989"/>
    </source>
</evidence>
<dbReference type="AlphaFoldDB" id="A0A5C7H0C5"/>
<reference evidence="20" key="1">
    <citation type="journal article" date="2019" name="Gigascience">
        <title>De novo genome assembly of the endangered Acer yangbiense, a plant species with extremely small populations endemic to Yunnan Province, China.</title>
        <authorList>
            <person name="Yang J."/>
            <person name="Wariss H.M."/>
            <person name="Tao L."/>
            <person name="Zhang R."/>
            <person name="Yun Q."/>
            <person name="Hollingsworth P."/>
            <person name="Dao Z."/>
            <person name="Luo G."/>
            <person name="Guo H."/>
            <person name="Ma Y."/>
            <person name="Sun W."/>
        </authorList>
    </citation>
    <scope>NUCLEOTIDE SEQUENCE [LARGE SCALE GENOMIC DNA]</scope>
    <source>
        <strain evidence="20">cv. Malutang</strain>
    </source>
</reference>
<dbReference type="CDD" id="cd02094">
    <property type="entry name" value="P-type_ATPase_Cu-like"/>
    <property type="match status" value="1"/>
</dbReference>
<comment type="similarity">
    <text evidence="2 17">Belongs to the cation transport ATPase (P-type) (TC 3.A.3) family. Type IB subfamily.</text>
</comment>
<dbReference type="InterPro" id="IPR023298">
    <property type="entry name" value="ATPase_P-typ_TM_dom_sf"/>
</dbReference>
<dbReference type="NCBIfam" id="TIGR01525">
    <property type="entry name" value="ATPase-IB_hvy"/>
    <property type="match status" value="1"/>
</dbReference>
<dbReference type="OrthoDB" id="432719at2759"/>
<dbReference type="FunFam" id="3.40.50.1000:FF:000031">
    <property type="entry name" value="Probable copper-transporting ATPase HMA5"/>
    <property type="match status" value="1"/>
</dbReference>
<feature type="transmembrane region" description="Helical" evidence="17">
    <location>
        <begin position="447"/>
        <end position="465"/>
    </location>
</feature>
<dbReference type="Pfam" id="PF00702">
    <property type="entry name" value="Hydrolase"/>
    <property type="match status" value="1"/>
</dbReference>
<feature type="transmembrane region" description="Helical" evidence="17">
    <location>
        <begin position="1059"/>
        <end position="1082"/>
    </location>
</feature>
<proteinExistence type="inferred from homology"/>
<keyword evidence="5 17" id="KW-0812">Transmembrane</keyword>
<dbReference type="PRINTS" id="PR00119">
    <property type="entry name" value="CATATPASE"/>
</dbReference>
<keyword evidence="9" id="KW-0187">Copper transport</keyword>
<gene>
    <name evidence="19" type="ORF">EZV62_023014</name>
</gene>
<organism evidence="19 20">
    <name type="scientific">Acer yangbiense</name>
    <dbReference type="NCBI Taxonomy" id="1000413"/>
    <lineage>
        <taxon>Eukaryota</taxon>
        <taxon>Viridiplantae</taxon>
        <taxon>Streptophyta</taxon>
        <taxon>Embryophyta</taxon>
        <taxon>Tracheophyta</taxon>
        <taxon>Spermatophyta</taxon>
        <taxon>Magnoliopsida</taxon>
        <taxon>eudicotyledons</taxon>
        <taxon>Gunneridae</taxon>
        <taxon>Pentapetalae</taxon>
        <taxon>rosids</taxon>
        <taxon>malvids</taxon>
        <taxon>Sapindales</taxon>
        <taxon>Sapindaceae</taxon>
        <taxon>Hippocastanoideae</taxon>
        <taxon>Acereae</taxon>
        <taxon>Acer</taxon>
    </lineage>
</organism>
<dbReference type="Gene3D" id="3.40.50.1000">
    <property type="entry name" value="HAD superfamily/HAD-like"/>
    <property type="match status" value="1"/>
</dbReference>
<dbReference type="GO" id="GO:0016887">
    <property type="term" value="F:ATP hydrolysis activity"/>
    <property type="evidence" value="ECO:0007669"/>
    <property type="project" value="InterPro"/>
</dbReference>
<dbReference type="Gene3D" id="3.30.70.100">
    <property type="match status" value="3"/>
</dbReference>
<sequence>MLNDKEAKQIAQKVDAIEIVQNHKIMAHEQASNISENIPEEETHGNHFEGLAAATVEPSFQITTIQVTIDHEEEIEEFQILNHAINASDQFEKNQKHSSVVLYIVRGTSWWMATKFLAMACIRNNCYGDLSPRPHYPSMPKYLKGEEMAAESSKAKAVAVLSVVGMTCSACAGSVEKAIKRLPGIHEAAVDVLNNKAQVLFYPTFVNVSFFEERIRETIEDVGFEATLIEDEASEKSVQVCRIRIIGMTCTSCSSAVEEALQAIQGVQNAQVALATEEAEIHYDPNIVGYNQLMETIEHTGFEALLISTGEDMSKIHLQVDGIRTDHSMRLIENSLQALPGVKGINMDPQVKKISLSYKSDMTGPRNFIRVIESTGSGRFKARIFPEGGGGRESFKQEEIKQYYRSFMWSLIFTIPVFLTSMVFMYIPGIKHGLDTKVVNMLTIGELIRWVLSTPVQFIIGRRFYTGSYKALRHGSANMDVLITLGTNAAYFYSVYSVLRAATSSDFMGTDFFETSSMLISFILLGKYLEVLAKGKTSEAIAKLMDLAPETATLLTLDDEGNVIREEEVDSRLIQKNDVIKIIPGAKVASDGYVLWGQSHVNESMITGEARPVAKRKGDTVIGGTLNENGVLHIKATRVGSESALSQIVRLVESAQMAKAPVQKFADRISKFFVPLVITLSLSTWFAWFLAGKLHGYPESWIPSSMDSFELALQFGISVMVIACPCALGLATPTAVMVGTGVGASQGVLIKGGQALESAHKVNCIVFDKTGTLTVGKPVVVNTKLLKNMVLRDFYELVAATEVNSEHPLAKAVVEYAKKFREDEENPIWSEARDFVSVTGHGVKAIVQNKEIMIGNKSLMLNHNIAIPIDTEEMLTETEEMAQTGILVSIDGELTGVVAISDPLKPSACEVISILKSMDVQSIMVTGDNWGTAKSIAKEVGIETENVIAEAKPEQKAEKVKDLQASGFTVAMVGDGINDSPALVAADVGMAIGAGTDIAIEAADIVLMKSNLEDVITAIDLSRKTFTHIRLNYIWALGYNLLGIPIAAGVLFPSTRFRLPPWIAGAAMAASSVSVVCCSLLLKNYKRPKKLNDLQIGGIVIE</sequence>
<evidence type="ECO:0000259" key="18">
    <source>
        <dbReference type="PROSITE" id="PS50846"/>
    </source>
</evidence>
<dbReference type="SFLD" id="SFLDG00002">
    <property type="entry name" value="C1.7:_P-type_atpase_like"/>
    <property type="match status" value="1"/>
</dbReference>
<dbReference type="InterPro" id="IPR044492">
    <property type="entry name" value="P_typ_ATPase_HD_dom"/>
</dbReference>
<evidence type="ECO:0000256" key="10">
    <source>
        <dbReference type="ARBA" id="ARBA00022840"/>
    </source>
</evidence>
<keyword evidence="20" id="KW-1185">Reference proteome</keyword>
<keyword evidence="10 17" id="KW-0067">ATP-binding</keyword>
<comment type="caution">
    <text evidence="19">The sequence shown here is derived from an EMBL/GenBank/DDBJ whole genome shotgun (WGS) entry which is preliminary data.</text>
</comment>
<evidence type="ECO:0000256" key="13">
    <source>
        <dbReference type="ARBA" id="ARBA00023008"/>
    </source>
</evidence>
<keyword evidence="4" id="KW-0813">Transport</keyword>
<dbReference type="FunFam" id="3.30.70.100:FF:000033">
    <property type="entry name" value="Copper-transporting ATPase HMA5"/>
    <property type="match status" value="2"/>
</dbReference>
<dbReference type="SFLD" id="SFLDF00027">
    <property type="entry name" value="p-type_atpase"/>
    <property type="match status" value="1"/>
</dbReference>
<feature type="transmembrane region" description="Helical" evidence="17">
    <location>
        <begin position="406"/>
        <end position="427"/>
    </location>
</feature>
<keyword evidence="6 17" id="KW-0479">Metal-binding</keyword>
<evidence type="ECO:0000256" key="16">
    <source>
        <dbReference type="ARBA" id="ARBA00049289"/>
    </source>
</evidence>
<evidence type="ECO:0000313" key="20">
    <source>
        <dbReference type="Proteomes" id="UP000323000"/>
    </source>
</evidence>
<dbReference type="Gene3D" id="3.40.1110.10">
    <property type="entry name" value="Calcium-transporting ATPase, cytoplasmic domain N"/>
    <property type="match status" value="2"/>
</dbReference>
<dbReference type="InterPro" id="IPR017969">
    <property type="entry name" value="Heavy-metal-associated_CS"/>
</dbReference>
<evidence type="ECO:0000256" key="3">
    <source>
        <dbReference type="ARBA" id="ARBA00012517"/>
    </source>
</evidence>
<evidence type="ECO:0000256" key="7">
    <source>
        <dbReference type="ARBA" id="ARBA00022737"/>
    </source>
</evidence>
<dbReference type="CDD" id="cd00371">
    <property type="entry name" value="HMA"/>
    <property type="match status" value="2"/>
</dbReference>
<feature type="transmembrane region" description="Helical" evidence="17">
    <location>
        <begin position="477"/>
        <end position="496"/>
    </location>
</feature>
<dbReference type="InterPro" id="IPR023299">
    <property type="entry name" value="ATPase_P-typ_cyto_dom_N"/>
</dbReference>
<dbReference type="GO" id="GO:0140581">
    <property type="term" value="F:P-type monovalent copper transporter activity"/>
    <property type="evidence" value="ECO:0007669"/>
    <property type="project" value="UniProtKB-EC"/>
</dbReference>
<dbReference type="Pfam" id="PF00122">
    <property type="entry name" value="E1-E2_ATPase"/>
    <property type="match status" value="1"/>
</dbReference>
<accession>A0A5C7H0C5</accession>
<evidence type="ECO:0000256" key="17">
    <source>
        <dbReference type="RuleBase" id="RU362081"/>
    </source>
</evidence>
<comment type="subcellular location">
    <subcellularLocation>
        <location evidence="1">Membrane</location>
        <topology evidence="1">Multi-pass membrane protein</topology>
    </subcellularLocation>
</comment>
<keyword evidence="11" id="KW-1278">Translocase</keyword>
<dbReference type="GO" id="GO:0005524">
    <property type="term" value="F:ATP binding"/>
    <property type="evidence" value="ECO:0007669"/>
    <property type="project" value="UniProtKB-UniRule"/>
</dbReference>
<evidence type="ECO:0000256" key="11">
    <source>
        <dbReference type="ARBA" id="ARBA00022967"/>
    </source>
</evidence>
<feature type="transmembrane region" description="Helical" evidence="17">
    <location>
        <begin position="711"/>
        <end position="731"/>
    </location>
</feature>
<feature type="domain" description="HMA" evidence="18">
    <location>
        <begin position="239"/>
        <end position="305"/>
    </location>
</feature>
<dbReference type="PANTHER" id="PTHR46594:SF4">
    <property type="entry name" value="P-TYPE CATION-TRANSPORTING ATPASE"/>
    <property type="match status" value="1"/>
</dbReference>
<dbReference type="PROSITE" id="PS50846">
    <property type="entry name" value="HMA_2"/>
    <property type="match status" value="3"/>
</dbReference>
<dbReference type="Proteomes" id="UP000323000">
    <property type="component" value="Chromosome 11"/>
</dbReference>
<dbReference type="InterPro" id="IPR018303">
    <property type="entry name" value="ATPase_P-typ_P_site"/>
</dbReference>
<evidence type="ECO:0000313" key="19">
    <source>
        <dbReference type="EMBL" id="TXG50490.1"/>
    </source>
</evidence>
<evidence type="ECO:0000256" key="9">
    <source>
        <dbReference type="ARBA" id="ARBA00022796"/>
    </source>
</evidence>
<dbReference type="PANTHER" id="PTHR46594">
    <property type="entry name" value="P-TYPE CATION-TRANSPORTING ATPASE"/>
    <property type="match status" value="1"/>
</dbReference>
<dbReference type="SFLD" id="SFLDS00003">
    <property type="entry name" value="Haloacid_Dehalogenase"/>
    <property type="match status" value="1"/>
</dbReference>
<evidence type="ECO:0000256" key="15">
    <source>
        <dbReference type="ARBA" id="ARBA00023136"/>
    </source>
</evidence>
<dbReference type="Pfam" id="PF00403">
    <property type="entry name" value="HMA"/>
    <property type="match status" value="2"/>
</dbReference>
<dbReference type="FunFam" id="2.70.150.10:FF:000002">
    <property type="entry name" value="Copper-transporting ATPase 1, putative"/>
    <property type="match status" value="1"/>
</dbReference>
<evidence type="ECO:0000256" key="6">
    <source>
        <dbReference type="ARBA" id="ARBA00022723"/>
    </source>
</evidence>
<dbReference type="InterPro" id="IPR006121">
    <property type="entry name" value="HMA_dom"/>
</dbReference>
<feature type="transmembrane region" description="Helical" evidence="17">
    <location>
        <begin position="516"/>
        <end position="533"/>
    </location>
</feature>
<dbReference type="NCBIfam" id="TIGR01494">
    <property type="entry name" value="ATPase_P-type"/>
    <property type="match status" value="1"/>
</dbReference>
<feature type="domain" description="HMA" evidence="18">
    <location>
        <begin position="157"/>
        <end position="227"/>
    </location>
</feature>
<protein>
    <recommendedName>
        <fullName evidence="3">P-type Cu(+) transporter</fullName>
        <ecNumber evidence="3">7.2.2.8</ecNumber>
    </recommendedName>
</protein>
<evidence type="ECO:0000256" key="2">
    <source>
        <dbReference type="ARBA" id="ARBA00006024"/>
    </source>
</evidence>
<keyword evidence="8 17" id="KW-0547">Nucleotide-binding</keyword>
<evidence type="ECO:0000256" key="1">
    <source>
        <dbReference type="ARBA" id="ARBA00004141"/>
    </source>
</evidence>
<feature type="transmembrane region" description="Helical" evidence="17">
    <location>
        <begin position="1033"/>
        <end position="1053"/>
    </location>
</feature>
<dbReference type="InterPro" id="IPR001757">
    <property type="entry name" value="P_typ_ATPase"/>
</dbReference>
<dbReference type="InterPro" id="IPR008250">
    <property type="entry name" value="ATPase_P-typ_transduc_dom_A_sf"/>
</dbReference>
<dbReference type="PROSITE" id="PS00154">
    <property type="entry name" value="ATPASE_E1_E2"/>
    <property type="match status" value="1"/>
</dbReference>
<dbReference type="GO" id="GO:0046872">
    <property type="term" value="F:metal ion binding"/>
    <property type="evidence" value="ECO:0007669"/>
    <property type="project" value="UniProtKB-KW"/>
</dbReference>
<feature type="transmembrane region" description="Helical" evidence="17">
    <location>
        <begin position="672"/>
        <end position="691"/>
    </location>
</feature>
<keyword evidence="14" id="KW-0406">Ion transport</keyword>
<evidence type="ECO:0000256" key="8">
    <source>
        <dbReference type="ARBA" id="ARBA00022741"/>
    </source>
</evidence>
<dbReference type="InterPro" id="IPR059000">
    <property type="entry name" value="ATPase_P-type_domA"/>
</dbReference>
<dbReference type="EMBL" id="VAHF01000011">
    <property type="protein sequence ID" value="TXG50490.1"/>
    <property type="molecule type" value="Genomic_DNA"/>
</dbReference>